<accession>A0A3N0BQK1</accession>
<dbReference type="AlphaFoldDB" id="A0A3N0BQK1"/>
<proteinExistence type="predicted"/>
<reference evidence="1 2" key="1">
    <citation type="submission" date="2018-10" db="EMBL/GenBank/DDBJ databases">
        <title>Genome sequencing of Pedobacter jejuensis TNB23.</title>
        <authorList>
            <person name="Cho Y.-J."/>
            <person name="Cho A."/>
            <person name="Kim O.-S."/>
        </authorList>
    </citation>
    <scope>NUCLEOTIDE SEQUENCE [LARGE SCALE GENOMIC DNA]</scope>
    <source>
        <strain evidence="1 2">TNB23</strain>
    </source>
</reference>
<dbReference type="EMBL" id="RBEE01000042">
    <property type="protein sequence ID" value="RNL51328.1"/>
    <property type="molecule type" value="Genomic_DNA"/>
</dbReference>
<dbReference type="Proteomes" id="UP000274046">
    <property type="component" value="Unassembled WGS sequence"/>
</dbReference>
<gene>
    <name evidence="1" type="ORF">D7004_16590</name>
</gene>
<sequence>MWIGPFAYLLNKSYNSYKPEIILTKEGIEFKNKKSYNWEDVISYKSQIYTTSGGGDGSEIDLETLFIYFSDRTGKSFRITEFPLDKTAKEIFNLFDQYKMTIGESERTSWILKFNESPRYR</sequence>
<comment type="caution">
    <text evidence="1">The sequence shown here is derived from an EMBL/GenBank/DDBJ whole genome shotgun (WGS) entry which is preliminary data.</text>
</comment>
<organism evidence="1 2">
    <name type="scientific">Pedobacter jejuensis</name>
    <dbReference type="NCBI Taxonomy" id="1268550"/>
    <lineage>
        <taxon>Bacteria</taxon>
        <taxon>Pseudomonadati</taxon>
        <taxon>Bacteroidota</taxon>
        <taxon>Sphingobacteriia</taxon>
        <taxon>Sphingobacteriales</taxon>
        <taxon>Sphingobacteriaceae</taxon>
        <taxon>Pedobacter</taxon>
    </lineage>
</organism>
<keyword evidence="2" id="KW-1185">Reference proteome</keyword>
<evidence type="ECO:0000313" key="2">
    <source>
        <dbReference type="Proteomes" id="UP000274046"/>
    </source>
</evidence>
<evidence type="ECO:0000313" key="1">
    <source>
        <dbReference type="EMBL" id="RNL51328.1"/>
    </source>
</evidence>
<protein>
    <submittedName>
        <fullName evidence="1">Uncharacterized protein</fullName>
    </submittedName>
</protein>
<name>A0A3N0BQK1_9SPHI</name>